<evidence type="ECO:0000256" key="2">
    <source>
        <dbReference type="SAM" id="Phobius"/>
    </source>
</evidence>
<feature type="compositionally biased region" description="Acidic residues" evidence="1">
    <location>
        <begin position="321"/>
        <end position="335"/>
    </location>
</feature>
<gene>
    <name evidence="3" type="ORF">IAR55_003950</name>
</gene>
<feature type="compositionally biased region" description="Basic and acidic residues" evidence="1">
    <location>
        <begin position="211"/>
        <end position="238"/>
    </location>
</feature>
<feature type="compositionally biased region" description="Low complexity" evidence="1">
    <location>
        <begin position="34"/>
        <end position="55"/>
    </location>
</feature>
<dbReference type="AlphaFoldDB" id="A0AAW0YM64"/>
<evidence type="ECO:0000256" key="1">
    <source>
        <dbReference type="SAM" id="MobiDB-lite"/>
    </source>
</evidence>
<keyword evidence="2" id="KW-1133">Transmembrane helix</keyword>
<evidence type="ECO:0000313" key="4">
    <source>
        <dbReference type="Proteomes" id="UP001388673"/>
    </source>
</evidence>
<sequence>MSQIRKEPDPRPTTNRLQQDVESDSEVGTETESETSSGSEYQSDSTASASRSSRTQLRENGERGSQWPNQQMRTAEQARGDSRFLPGSRSGRSDEDRSQLIGGSSMGPNLRRPDPKPQVQTQAQSRTQTERSSPVRDRRRDDRSEPGRRDQRRTQEDPVDNVKRKPSNNPYQTSALDRPLPRRQDLSVPRSSGADRGEGKPEQAGQPRRAPRPDDGMGRRSFDFRPGKSDNVRTRDGTRGGGPPSSSSYSGGRDGVSKVEDGGGPSRTRARAPESQDTRRRQNTTIRDPVKPTVDPGRREGAASPQRPRSRGQIVGPGSDTDPDPDSETETDASDDGSSQTDEDLPRGKEQQRREPGDTPISAKNRSLPGKARNENDAKSDNRNEASGLNDGQTQARSVSISKKEISTDTESEAESDKTFTDNQNTTNRDHRIDSASQKPKRNARIKSDRRLDQESWETKTRRLHSSYLKRPPLWSGFCACRCGSCCFRFRRWWFWRWMVRKSPYLLALLMGLAGLAIAGTGPILGIWTVEYEGKDWGGSGWCESGNIRNGSEDEQGCTDAVFYTGPSVGKWPSFSLPVILLLFGIFASIHLLILIYTFLFIRYSPVRACCTVPDLEAQRSRTTDLQRRRLRALLWFERTMTLSSLASALLSAVFVAWVSESDADGQVGYELSIFLLSSPFIWFFLRTIYHSRWAYLSEDPDSFSARNKSRDGNRTRKDSRSHNEVSGFGDDALISSYGSGRKVQRPGGQRETL</sequence>
<proteinExistence type="predicted"/>
<feature type="compositionally biased region" description="Basic and acidic residues" evidence="1">
    <location>
        <begin position="709"/>
        <end position="724"/>
    </location>
</feature>
<feature type="compositionally biased region" description="Basic and acidic residues" evidence="1">
    <location>
        <begin position="344"/>
        <end position="357"/>
    </location>
</feature>
<dbReference type="GO" id="GO:0006406">
    <property type="term" value="P:mRNA export from nucleus"/>
    <property type="evidence" value="ECO:0007669"/>
    <property type="project" value="InterPro"/>
</dbReference>
<keyword evidence="2" id="KW-0812">Transmembrane</keyword>
<keyword evidence="4" id="KW-1185">Reference proteome</keyword>
<dbReference type="RefSeq" id="XP_066802434.1">
    <property type="nucleotide sequence ID" value="XM_066947055.1"/>
</dbReference>
<dbReference type="GO" id="GO:0000445">
    <property type="term" value="C:THO complex part of transcription export complex"/>
    <property type="evidence" value="ECO:0007669"/>
    <property type="project" value="TreeGrafter"/>
</dbReference>
<feature type="region of interest" description="Disordered" evidence="1">
    <location>
        <begin position="1"/>
        <end position="454"/>
    </location>
</feature>
<feature type="compositionally biased region" description="Polar residues" evidence="1">
    <location>
        <begin position="385"/>
        <end position="401"/>
    </location>
</feature>
<feature type="transmembrane region" description="Helical" evidence="2">
    <location>
        <begin position="505"/>
        <end position="528"/>
    </location>
</feature>
<dbReference type="GO" id="GO:0006397">
    <property type="term" value="P:mRNA processing"/>
    <property type="evidence" value="ECO:0007669"/>
    <property type="project" value="InterPro"/>
</dbReference>
<feature type="compositionally biased region" description="Basic and acidic residues" evidence="1">
    <location>
        <begin position="372"/>
        <end position="384"/>
    </location>
</feature>
<accession>A0AAW0YM64</accession>
<feature type="transmembrane region" description="Helical" evidence="2">
    <location>
        <begin position="575"/>
        <end position="600"/>
    </location>
</feature>
<dbReference type="GO" id="GO:0003729">
    <property type="term" value="F:mRNA binding"/>
    <property type="evidence" value="ECO:0007669"/>
    <property type="project" value="TreeGrafter"/>
</dbReference>
<dbReference type="EMBL" id="JBCAWK010000007">
    <property type="protein sequence ID" value="KAK8853248.1"/>
    <property type="molecule type" value="Genomic_DNA"/>
</dbReference>
<feature type="compositionally biased region" description="Acidic residues" evidence="1">
    <location>
        <begin position="21"/>
        <end position="33"/>
    </location>
</feature>
<dbReference type="PANTHER" id="PTHR21597:SF0">
    <property type="entry name" value="THO COMPLEX SUBUNIT 2"/>
    <property type="match status" value="1"/>
</dbReference>
<dbReference type="GeneID" id="92181208"/>
<dbReference type="Proteomes" id="UP001388673">
    <property type="component" value="Unassembled WGS sequence"/>
</dbReference>
<organism evidence="3 4">
    <name type="scientific">Kwoniella newhampshirensis</name>
    <dbReference type="NCBI Taxonomy" id="1651941"/>
    <lineage>
        <taxon>Eukaryota</taxon>
        <taxon>Fungi</taxon>
        <taxon>Dikarya</taxon>
        <taxon>Basidiomycota</taxon>
        <taxon>Agaricomycotina</taxon>
        <taxon>Tremellomycetes</taxon>
        <taxon>Tremellales</taxon>
        <taxon>Cryptococcaceae</taxon>
        <taxon>Kwoniella</taxon>
    </lineage>
</organism>
<feature type="compositionally biased region" description="Basic and acidic residues" evidence="1">
    <location>
        <begin position="271"/>
        <end position="280"/>
    </location>
</feature>
<name>A0AAW0YM64_9TREE</name>
<dbReference type="InterPro" id="IPR040007">
    <property type="entry name" value="Tho2"/>
</dbReference>
<evidence type="ECO:0008006" key="5">
    <source>
        <dbReference type="Google" id="ProtNLM"/>
    </source>
</evidence>
<feature type="transmembrane region" description="Helical" evidence="2">
    <location>
        <begin position="636"/>
        <end position="660"/>
    </location>
</feature>
<protein>
    <recommendedName>
        <fullName evidence="5">G-protein coupled receptors family 1 profile domain-containing protein</fullName>
    </recommendedName>
</protein>
<feature type="compositionally biased region" description="Basic and acidic residues" evidence="1">
    <location>
        <begin position="133"/>
        <end position="163"/>
    </location>
</feature>
<feature type="transmembrane region" description="Helical" evidence="2">
    <location>
        <begin position="672"/>
        <end position="690"/>
    </location>
</feature>
<feature type="region of interest" description="Disordered" evidence="1">
    <location>
        <begin position="703"/>
        <end position="754"/>
    </location>
</feature>
<reference evidence="3 4" key="1">
    <citation type="journal article" date="2024" name="bioRxiv">
        <title>Comparative genomics of Cryptococcus and Kwoniella reveals pathogenesis evolution and contrasting karyotype dynamics via intercentromeric recombination or chromosome fusion.</title>
        <authorList>
            <person name="Coelho M.A."/>
            <person name="David-Palma M."/>
            <person name="Shea T."/>
            <person name="Bowers K."/>
            <person name="McGinley-Smith S."/>
            <person name="Mohammad A.W."/>
            <person name="Gnirke A."/>
            <person name="Yurkov A.M."/>
            <person name="Nowrousian M."/>
            <person name="Sun S."/>
            <person name="Cuomo C.A."/>
            <person name="Heitman J."/>
        </authorList>
    </citation>
    <scope>NUCLEOTIDE SEQUENCE [LARGE SCALE GENOMIC DNA]</scope>
    <source>
        <strain evidence="3 4">CBS 13917</strain>
    </source>
</reference>
<feature type="compositionally biased region" description="Basic and acidic residues" evidence="1">
    <location>
        <begin position="1"/>
        <end position="10"/>
    </location>
</feature>
<dbReference type="KEGG" id="kne:92181208"/>
<dbReference type="PANTHER" id="PTHR21597">
    <property type="entry name" value="THO2 PROTEIN"/>
    <property type="match status" value="1"/>
</dbReference>
<keyword evidence="2" id="KW-0472">Membrane</keyword>
<feature type="compositionally biased region" description="Polar residues" evidence="1">
    <location>
        <begin position="118"/>
        <end position="127"/>
    </location>
</feature>
<comment type="caution">
    <text evidence="3">The sequence shown here is derived from an EMBL/GenBank/DDBJ whole genome shotgun (WGS) entry which is preliminary data.</text>
</comment>
<evidence type="ECO:0000313" key="3">
    <source>
        <dbReference type="EMBL" id="KAK8853248.1"/>
    </source>
</evidence>